<dbReference type="Gene3D" id="1.10.10.10">
    <property type="entry name" value="Winged helix-like DNA-binding domain superfamily/Winged helix DNA-binding domain"/>
    <property type="match status" value="1"/>
</dbReference>
<dbReference type="InterPro" id="IPR055414">
    <property type="entry name" value="LRR_R13L4/SHOC2-like"/>
</dbReference>
<dbReference type="Proteomes" id="UP000251960">
    <property type="component" value="Chromosome 2"/>
</dbReference>
<dbReference type="Gene3D" id="1.20.5.4130">
    <property type="match status" value="1"/>
</dbReference>
<dbReference type="PANTHER" id="PTHR23155">
    <property type="entry name" value="DISEASE RESISTANCE PROTEIN RP"/>
    <property type="match status" value="1"/>
</dbReference>
<dbReference type="PANTHER" id="PTHR23155:SF1229">
    <property type="entry name" value="OS11G0550500 PROTEIN"/>
    <property type="match status" value="1"/>
</dbReference>
<proteinExistence type="inferred from homology"/>
<dbReference type="InterPro" id="IPR027417">
    <property type="entry name" value="P-loop_NTPase"/>
</dbReference>
<accession>A0A3L6FXA5</accession>
<organism evidence="11 12">
    <name type="scientific">Zea mays</name>
    <name type="common">Maize</name>
    <dbReference type="NCBI Taxonomy" id="4577"/>
    <lineage>
        <taxon>Eukaryota</taxon>
        <taxon>Viridiplantae</taxon>
        <taxon>Streptophyta</taxon>
        <taxon>Embryophyta</taxon>
        <taxon>Tracheophyta</taxon>
        <taxon>Spermatophyta</taxon>
        <taxon>Magnoliopsida</taxon>
        <taxon>Liliopsida</taxon>
        <taxon>Poales</taxon>
        <taxon>Poaceae</taxon>
        <taxon>PACMAD clade</taxon>
        <taxon>Panicoideae</taxon>
        <taxon>Andropogonodae</taxon>
        <taxon>Andropogoneae</taxon>
        <taxon>Tripsacinae</taxon>
        <taxon>Zea</taxon>
    </lineage>
</organism>
<dbReference type="Pfam" id="PF00931">
    <property type="entry name" value="NB-ARC"/>
    <property type="match status" value="1"/>
</dbReference>
<dbReference type="GO" id="GO:0043531">
    <property type="term" value="F:ADP binding"/>
    <property type="evidence" value="ECO:0007669"/>
    <property type="project" value="InterPro"/>
</dbReference>
<sequence length="905" mass="103484">MEIATGAISALLPKLGNLLKEEYKLQRSVRDDIIFLQAELAAMQTALFKISSAPIDHQPDAQVNLWAREVRELSYDLEDNIDRFLVRIDHAPEQFHGLSLRGFIDRSINLRQIGKEIKGIKIRIREVSERYDRYNKIDNVTAKPTRPSVDSLRLSALHKKASELIGTEGKVNYLEKMLLEDNEFSNRQLKIVSIVGMGGLGKTTLANEVYKKLKAQFNCEAFVTVSLNPNMDQVLKSMLRQLDEDKYKNINGEMWDEQQLINELRCLLKNKRYLIVVDDIWNKSVWANILRALNKCGRGSRIIITTRILDVAEQTDNIYRLEPLSAVDSRKLFFLRIFGTENRCLPNDLDKESDNILKKCGGVPLAIITISSMLASKKEAENTSEYWAKVCKSMGSGLENTSSDVNDMRSILSVSYHDLPLHLRTCLLYLSLYPEDYEIMTHDLIWKWIGEGFVAIKQGMDMFEAGEDYVHELINRSLIMPRFDDKSKKAISFQIHDMVLDLITYLSNEQHFLTKLGAQEPEHLPNKIRRLSLHTSNKDDGKRLGNKNCSHVRSLTVFHEASDILQEISRFPVLRQLDLAKAQVGNHHFKDICNLFHLRYLRLPNTGITEIPKEIGNLKFLQVLDMHWTNIVELPSTFAQLRQLVYLRFGVLIPDTDMFGYINLKSPTMLDILGGLTELRRVSLAFTEWDERYEKPLLTWFSNMFFLKYLHIDGTVSSIDLGSRCDELSSPGLQQLQTILISCAICSIPRWISSLCSLSIMCISLLTLRLEDLHILGNLPRLSDLSITVKETAHSREKGLLVIGNVHPFLCLTKFEIYNNYMAVMFAEGAMQQLQTLKFSVRESMDQFGNSGFGLENLSSLEHIIVDMVLSGAKPEEVEATKAEIQKAVDINPNKPELKFEKVLY</sequence>
<evidence type="ECO:0000256" key="5">
    <source>
        <dbReference type="ARBA" id="ARBA00022821"/>
    </source>
</evidence>
<evidence type="ECO:0000313" key="12">
    <source>
        <dbReference type="Proteomes" id="UP000251960"/>
    </source>
</evidence>
<evidence type="ECO:0000256" key="3">
    <source>
        <dbReference type="ARBA" id="ARBA00022737"/>
    </source>
</evidence>
<dbReference type="SUPFAM" id="SSF52058">
    <property type="entry name" value="L domain-like"/>
    <property type="match status" value="1"/>
</dbReference>
<keyword evidence="4" id="KW-0547">Nucleotide-binding</keyword>
<dbReference type="Gene3D" id="3.40.50.300">
    <property type="entry name" value="P-loop containing nucleotide triphosphate hydrolases"/>
    <property type="match status" value="1"/>
</dbReference>
<feature type="domain" description="Disease resistance protein winged helix" evidence="9">
    <location>
        <begin position="432"/>
        <end position="503"/>
    </location>
</feature>
<dbReference type="Pfam" id="PF23598">
    <property type="entry name" value="LRR_14"/>
    <property type="match status" value="1"/>
</dbReference>
<keyword evidence="6" id="KW-0175">Coiled coil</keyword>
<dbReference type="InterPro" id="IPR036388">
    <property type="entry name" value="WH-like_DNA-bd_sf"/>
</dbReference>
<feature type="domain" description="Disease resistance N-terminal" evidence="8">
    <location>
        <begin position="7"/>
        <end position="92"/>
    </location>
</feature>
<dbReference type="SUPFAM" id="SSF52540">
    <property type="entry name" value="P-loop containing nucleoside triphosphate hydrolases"/>
    <property type="match status" value="1"/>
</dbReference>
<feature type="domain" description="NB-ARC" evidence="7">
    <location>
        <begin position="169"/>
        <end position="329"/>
    </location>
</feature>
<gene>
    <name evidence="11" type="primary">RPP13L4_0</name>
    <name evidence="11" type="ORF">Zm00014a_029481</name>
</gene>
<evidence type="ECO:0000313" key="11">
    <source>
        <dbReference type="EMBL" id="PWZ37900.1"/>
    </source>
</evidence>
<dbReference type="InterPro" id="IPR058922">
    <property type="entry name" value="WHD_DRP"/>
</dbReference>
<comment type="similarity">
    <text evidence="1">Belongs to the disease resistance NB-LRR family.</text>
</comment>
<dbReference type="InterPro" id="IPR042197">
    <property type="entry name" value="Apaf_helical"/>
</dbReference>
<dbReference type="InterPro" id="IPR032675">
    <property type="entry name" value="LRR_dom_sf"/>
</dbReference>
<dbReference type="InterPro" id="IPR038005">
    <property type="entry name" value="RX-like_CC"/>
</dbReference>
<dbReference type="FunFam" id="1.10.10.10:FF:000322">
    <property type="entry name" value="Probable disease resistance protein At1g63360"/>
    <property type="match status" value="1"/>
</dbReference>
<dbReference type="FunFam" id="3.40.50.300:FF:001091">
    <property type="entry name" value="Probable disease resistance protein At1g61300"/>
    <property type="match status" value="1"/>
</dbReference>
<evidence type="ECO:0000259" key="9">
    <source>
        <dbReference type="Pfam" id="PF23559"/>
    </source>
</evidence>
<evidence type="ECO:0000256" key="6">
    <source>
        <dbReference type="ARBA" id="ARBA00023054"/>
    </source>
</evidence>
<dbReference type="PRINTS" id="PR00364">
    <property type="entry name" value="DISEASERSIST"/>
</dbReference>
<dbReference type="GO" id="GO:0009626">
    <property type="term" value="P:plant-type hypersensitive response"/>
    <property type="evidence" value="ECO:0007669"/>
    <property type="project" value="UniProtKB-ARBA"/>
</dbReference>
<evidence type="ECO:0000259" key="7">
    <source>
        <dbReference type="Pfam" id="PF00931"/>
    </source>
</evidence>
<dbReference type="EMBL" id="NCVQ01000003">
    <property type="protein sequence ID" value="PWZ37900.1"/>
    <property type="molecule type" value="Genomic_DNA"/>
</dbReference>
<protein>
    <submittedName>
        <fullName evidence="11">Disease resistance RPP13-like protein 4</fullName>
    </submittedName>
</protein>
<evidence type="ECO:0000256" key="2">
    <source>
        <dbReference type="ARBA" id="ARBA00022614"/>
    </source>
</evidence>
<evidence type="ECO:0000256" key="1">
    <source>
        <dbReference type="ARBA" id="ARBA00008894"/>
    </source>
</evidence>
<dbReference type="Pfam" id="PF18052">
    <property type="entry name" value="Rx_N"/>
    <property type="match status" value="1"/>
</dbReference>
<keyword evidence="5" id="KW-0611">Plant defense</keyword>
<dbReference type="GO" id="GO:0002758">
    <property type="term" value="P:innate immune response-activating signaling pathway"/>
    <property type="evidence" value="ECO:0007669"/>
    <property type="project" value="UniProtKB-ARBA"/>
</dbReference>
<dbReference type="Pfam" id="PF23559">
    <property type="entry name" value="WHD_DRP"/>
    <property type="match status" value="1"/>
</dbReference>
<evidence type="ECO:0000256" key="4">
    <source>
        <dbReference type="ARBA" id="ARBA00022741"/>
    </source>
</evidence>
<reference evidence="11 12" key="1">
    <citation type="journal article" date="2018" name="Nat. Genet.">
        <title>Extensive intraspecific gene order and gene structural variations between Mo17 and other maize genomes.</title>
        <authorList>
            <person name="Sun S."/>
            <person name="Zhou Y."/>
            <person name="Chen J."/>
            <person name="Shi J."/>
            <person name="Zhao H."/>
            <person name="Zhao H."/>
            <person name="Song W."/>
            <person name="Zhang M."/>
            <person name="Cui Y."/>
            <person name="Dong X."/>
            <person name="Liu H."/>
            <person name="Ma X."/>
            <person name="Jiao Y."/>
            <person name="Wang B."/>
            <person name="Wei X."/>
            <person name="Stein J.C."/>
            <person name="Glaubitz J.C."/>
            <person name="Lu F."/>
            <person name="Yu G."/>
            <person name="Liang C."/>
            <person name="Fengler K."/>
            <person name="Li B."/>
            <person name="Rafalski A."/>
            <person name="Schnable P.S."/>
            <person name="Ware D.H."/>
            <person name="Buckler E.S."/>
            <person name="Lai J."/>
        </authorList>
    </citation>
    <scope>NUCLEOTIDE SEQUENCE [LARGE SCALE GENOMIC DNA]</scope>
    <source>
        <strain evidence="12">cv. Missouri 17</strain>
        <tissue evidence="11">Seedling</tissue>
    </source>
</reference>
<dbReference type="GO" id="GO:0042742">
    <property type="term" value="P:defense response to bacterium"/>
    <property type="evidence" value="ECO:0007669"/>
    <property type="project" value="UniProtKB-ARBA"/>
</dbReference>
<evidence type="ECO:0000259" key="8">
    <source>
        <dbReference type="Pfam" id="PF18052"/>
    </source>
</evidence>
<dbReference type="InterPro" id="IPR044974">
    <property type="entry name" value="Disease_R_plants"/>
</dbReference>
<feature type="domain" description="Disease resistance R13L4/SHOC-2-like LRR" evidence="10">
    <location>
        <begin position="551"/>
        <end position="898"/>
    </location>
</feature>
<evidence type="ECO:0000259" key="10">
    <source>
        <dbReference type="Pfam" id="PF23598"/>
    </source>
</evidence>
<dbReference type="InterPro" id="IPR041118">
    <property type="entry name" value="Rx_N"/>
</dbReference>
<dbReference type="CDD" id="cd14798">
    <property type="entry name" value="RX-CC_like"/>
    <property type="match status" value="1"/>
</dbReference>
<dbReference type="Gene3D" id="3.80.10.10">
    <property type="entry name" value="Ribonuclease Inhibitor"/>
    <property type="match status" value="1"/>
</dbReference>
<dbReference type="AlphaFoldDB" id="A0A3L6FXA5"/>
<keyword evidence="2" id="KW-0433">Leucine-rich repeat</keyword>
<keyword evidence="3" id="KW-0677">Repeat</keyword>
<dbReference type="ExpressionAtlas" id="A0A3L6FXA5">
    <property type="expression patterns" value="baseline and differential"/>
</dbReference>
<dbReference type="Gene3D" id="1.10.8.430">
    <property type="entry name" value="Helical domain of apoptotic protease-activating factors"/>
    <property type="match status" value="1"/>
</dbReference>
<name>A0A3L6FXA5_MAIZE</name>
<comment type="caution">
    <text evidence="11">The sequence shown here is derived from an EMBL/GenBank/DDBJ whole genome shotgun (WGS) entry which is preliminary data.</text>
</comment>
<dbReference type="InterPro" id="IPR002182">
    <property type="entry name" value="NB-ARC"/>
</dbReference>